<proteinExistence type="predicted"/>
<dbReference type="SUPFAM" id="SSF54585">
    <property type="entry name" value="Cdc48 domain 2-like"/>
    <property type="match status" value="1"/>
</dbReference>
<dbReference type="Pfam" id="PF20986">
    <property type="entry name" value="DUF6849"/>
    <property type="match status" value="1"/>
</dbReference>
<dbReference type="InterPro" id="IPR004201">
    <property type="entry name" value="Cdc48_dom2"/>
</dbReference>
<feature type="domain" description="DUF6849" evidence="4">
    <location>
        <begin position="78"/>
        <end position="142"/>
    </location>
</feature>
<name>A0A832ZHQ2_9EURY</name>
<keyword evidence="1" id="KW-0547">Nucleotide-binding</keyword>
<dbReference type="EMBL" id="DQUR01000231">
    <property type="protein sequence ID" value="HIP89621.1"/>
    <property type="molecule type" value="Genomic_DNA"/>
</dbReference>
<dbReference type="Pfam" id="PF02933">
    <property type="entry name" value="CDC48_2"/>
    <property type="match status" value="1"/>
</dbReference>
<evidence type="ECO:0000313" key="5">
    <source>
        <dbReference type="EMBL" id="HIP89621.1"/>
    </source>
</evidence>
<feature type="domain" description="CDC48" evidence="3">
    <location>
        <begin position="14"/>
        <end position="69"/>
    </location>
</feature>
<organism evidence="5 6">
    <name type="scientific">Thermococcus paralvinellae</name>
    <dbReference type="NCBI Taxonomy" id="582419"/>
    <lineage>
        <taxon>Archaea</taxon>
        <taxon>Methanobacteriati</taxon>
        <taxon>Methanobacteriota</taxon>
        <taxon>Thermococci</taxon>
        <taxon>Thermococcales</taxon>
        <taxon>Thermococcaceae</taxon>
        <taxon>Thermococcus</taxon>
    </lineage>
</organism>
<evidence type="ECO:0000256" key="2">
    <source>
        <dbReference type="ARBA" id="ARBA00022840"/>
    </source>
</evidence>
<evidence type="ECO:0000259" key="3">
    <source>
        <dbReference type="Pfam" id="PF02933"/>
    </source>
</evidence>
<dbReference type="Gene3D" id="3.10.330.10">
    <property type="match status" value="1"/>
</dbReference>
<dbReference type="Gene3D" id="2.40.10.360">
    <property type="match status" value="1"/>
</dbReference>
<protein>
    <submittedName>
        <fullName evidence="5">ATPase</fullName>
    </submittedName>
</protein>
<sequence>MRLILKPLFEVELPPEFVDILRAKLKGREIKEGETIEIELLGKNLAFKVLYAEPKELKVSEKTKVEFASEEILRLDFEFEKPIKEVIPFEKGIVVMFEYEILILSEKGHKIYNEKFDGLREVRIAKNLIAVIHDGGKKLTLIYIQ</sequence>
<evidence type="ECO:0000259" key="4">
    <source>
        <dbReference type="Pfam" id="PF20986"/>
    </source>
</evidence>
<evidence type="ECO:0000256" key="1">
    <source>
        <dbReference type="ARBA" id="ARBA00022741"/>
    </source>
</evidence>
<dbReference type="Proteomes" id="UP000653692">
    <property type="component" value="Unassembled WGS sequence"/>
</dbReference>
<gene>
    <name evidence="5" type="ORF">EYH24_06830</name>
</gene>
<dbReference type="GO" id="GO:0005524">
    <property type="term" value="F:ATP binding"/>
    <property type="evidence" value="ECO:0007669"/>
    <property type="project" value="UniProtKB-KW"/>
</dbReference>
<accession>A0A832ZHQ2</accession>
<dbReference type="InterPro" id="IPR049295">
    <property type="entry name" value="DUF6849"/>
</dbReference>
<dbReference type="AlphaFoldDB" id="A0A832ZHQ2"/>
<evidence type="ECO:0000313" key="6">
    <source>
        <dbReference type="Proteomes" id="UP000653692"/>
    </source>
</evidence>
<reference evidence="5" key="1">
    <citation type="journal article" date="2020" name="ISME J.">
        <title>Gammaproteobacteria mediating utilization of methyl-, sulfur- and petroleum organic compounds in deep ocean hydrothermal plumes.</title>
        <authorList>
            <person name="Zhou Z."/>
            <person name="Liu Y."/>
            <person name="Pan J."/>
            <person name="Cron B.R."/>
            <person name="Toner B.M."/>
            <person name="Anantharaman K."/>
            <person name="Breier J.A."/>
            <person name="Dick G.J."/>
            <person name="Li M."/>
        </authorList>
    </citation>
    <scope>NUCLEOTIDE SEQUENCE</scope>
    <source>
        <strain evidence="5">SZUA-1476</strain>
    </source>
</reference>
<comment type="caution">
    <text evidence="5">The sequence shown here is derived from an EMBL/GenBank/DDBJ whole genome shotgun (WGS) entry which is preliminary data.</text>
</comment>
<dbReference type="InterPro" id="IPR029067">
    <property type="entry name" value="CDC48_domain_2-like_sf"/>
</dbReference>
<keyword evidence="2" id="KW-0067">ATP-binding</keyword>